<dbReference type="PANTHER" id="PTHR42085">
    <property type="entry name" value="F-BOX DOMAIN-CONTAINING PROTEIN"/>
    <property type="match status" value="1"/>
</dbReference>
<dbReference type="EMBL" id="JAUEPO010000002">
    <property type="protein sequence ID" value="KAK3332801.1"/>
    <property type="molecule type" value="Genomic_DNA"/>
</dbReference>
<organism evidence="1 2">
    <name type="scientific">Cercophora scortea</name>
    <dbReference type="NCBI Taxonomy" id="314031"/>
    <lineage>
        <taxon>Eukaryota</taxon>
        <taxon>Fungi</taxon>
        <taxon>Dikarya</taxon>
        <taxon>Ascomycota</taxon>
        <taxon>Pezizomycotina</taxon>
        <taxon>Sordariomycetes</taxon>
        <taxon>Sordariomycetidae</taxon>
        <taxon>Sordariales</taxon>
        <taxon>Lasiosphaeriaceae</taxon>
        <taxon>Cercophora</taxon>
    </lineage>
</organism>
<accession>A0AAE0IWX5</accession>
<dbReference type="PANTHER" id="PTHR42085:SF8">
    <property type="entry name" value="F-BOX DOMAIN-CONTAINING PROTEIN"/>
    <property type="match status" value="1"/>
</dbReference>
<evidence type="ECO:0000313" key="1">
    <source>
        <dbReference type="EMBL" id="KAK3332801.1"/>
    </source>
</evidence>
<dbReference type="AlphaFoldDB" id="A0AAE0IWX5"/>
<dbReference type="Proteomes" id="UP001286456">
    <property type="component" value="Unassembled WGS sequence"/>
</dbReference>
<keyword evidence="2" id="KW-1185">Reference proteome</keyword>
<reference evidence="1" key="2">
    <citation type="submission" date="2023-06" db="EMBL/GenBank/DDBJ databases">
        <authorList>
            <consortium name="Lawrence Berkeley National Laboratory"/>
            <person name="Haridas S."/>
            <person name="Hensen N."/>
            <person name="Bonometti L."/>
            <person name="Westerberg I."/>
            <person name="Brannstrom I.O."/>
            <person name="Guillou S."/>
            <person name="Cros-Aarteil S."/>
            <person name="Calhoun S."/>
            <person name="Kuo A."/>
            <person name="Mondo S."/>
            <person name="Pangilinan J."/>
            <person name="Riley R."/>
            <person name="Labutti K."/>
            <person name="Andreopoulos B."/>
            <person name="Lipzen A."/>
            <person name="Chen C."/>
            <person name="Yanf M."/>
            <person name="Daum C."/>
            <person name="Ng V."/>
            <person name="Clum A."/>
            <person name="Steindorff A."/>
            <person name="Ohm R."/>
            <person name="Martin F."/>
            <person name="Silar P."/>
            <person name="Natvig D."/>
            <person name="Lalanne C."/>
            <person name="Gautier V."/>
            <person name="Ament-Velasquez S.L."/>
            <person name="Kruys A."/>
            <person name="Hutchinson M.I."/>
            <person name="Powell A.J."/>
            <person name="Barry K."/>
            <person name="Miller A.N."/>
            <person name="Grigoriev I.V."/>
            <person name="Debuchy R."/>
            <person name="Gladieux P."/>
            <person name="Thoren M.H."/>
            <person name="Johannesson H."/>
        </authorList>
    </citation>
    <scope>NUCLEOTIDE SEQUENCE</scope>
    <source>
        <strain evidence="1">SMH4131-1</strain>
    </source>
</reference>
<sequence>MAPKHGGTVSRFQPFRRCANRPPRFYFFYRLPVELRIMIYRELLLQPEAIDVCGIWNTPPFVDTGLFRTCRAISAEATRFFYGANTFSFLENCDDFHDDDDDLAQNESRAWLLSIGAKNALAVRNLQLRVRNERPEAYYVSLLHDLAGRMPNLTRLALVAERHKMRKVLDANEPLGFYHVWAPNHVLGFSKSKVQDLIQVLPTAFNLSVVVLVEEKDKLDDKMTKICADLRCRVMVVDPETARRDIDNSKVLWAQQTVFDGSAEYLPSQPRLLPAPGGISSVTVKEKSASGSIIGNAA</sequence>
<dbReference type="InterPro" id="IPR038883">
    <property type="entry name" value="AN11006-like"/>
</dbReference>
<reference evidence="1" key="1">
    <citation type="journal article" date="2023" name="Mol. Phylogenet. Evol.">
        <title>Genome-scale phylogeny and comparative genomics of the fungal order Sordariales.</title>
        <authorList>
            <person name="Hensen N."/>
            <person name="Bonometti L."/>
            <person name="Westerberg I."/>
            <person name="Brannstrom I.O."/>
            <person name="Guillou S."/>
            <person name="Cros-Aarteil S."/>
            <person name="Calhoun S."/>
            <person name="Haridas S."/>
            <person name="Kuo A."/>
            <person name="Mondo S."/>
            <person name="Pangilinan J."/>
            <person name="Riley R."/>
            <person name="LaButti K."/>
            <person name="Andreopoulos B."/>
            <person name="Lipzen A."/>
            <person name="Chen C."/>
            <person name="Yan M."/>
            <person name="Daum C."/>
            <person name="Ng V."/>
            <person name="Clum A."/>
            <person name="Steindorff A."/>
            <person name="Ohm R.A."/>
            <person name="Martin F."/>
            <person name="Silar P."/>
            <person name="Natvig D.O."/>
            <person name="Lalanne C."/>
            <person name="Gautier V."/>
            <person name="Ament-Velasquez S.L."/>
            <person name="Kruys A."/>
            <person name="Hutchinson M.I."/>
            <person name="Powell A.J."/>
            <person name="Barry K."/>
            <person name="Miller A.N."/>
            <person name="Grigoriev I.V."/>
            <person name="Debuchy R."/>
            <person name="Gladieux P."/>
            <person name="Hiltunen Thoren M."/>
            <person name="Johannesson H."/>
        </authorList>
    </citation>
    <scope>NUCLEOTIDE SEQUENCE</scope>
    <source>
        <strain evidence="1">SMH4131-1</strain>
    </source>
</reference>
<name>A0AAE0IWX5_9PEZI</name>
<protein>
    <submittedName>
        <fullName evidence="1">Uncharacterized protein</fullName>
    </submittedName>
</protein>
<evidence type="ECO:0000313" key="2">
    <source>
        <dbReference type="Proteomes" id="UP001286456"/>
    </source>
</evidence>
<comment type="caution">
    <text evidence="1">The sequence shown here is derived from an EMBL/GenBank/DDBJ whole genome shotgun (WGS) entry which is preliminary data.</text>
</comment>
<proteinExistence type="predicted"/>
<gene>
    <name evidence="1" type="ORF">B0T19DRAFT_355216</name>
</gene>